<name>A0A2G5S8W2_9PELO</name>
<feature type="compositionally biased region" description="Polar residues" evidence="1">
    <location>
        <begin position="76"/>
        <end position="86"/>
    </location>
</feature>
<sequence>MSSSFHTTEKSFPSPSYKFERKSTRKAEKPICIRSELVYGYDGNSAQYANNSCDPNMIVKELDGQQSKGRIPSDWSCGQQEYQKGC</sequence>
<evidence type="ECO:0000256" key="1">
    <source>
        <dbReference type="SAM" id="MobiDB-lite"/>
    </source>
</evidence>
<dbReference type="Proteomes" id="UP000230233">
    <property type="component" value="Unassembled WGS sequence"/>
</dbReference>
<gene>
    <name evidence="2" type="ORF">B9Z55_029133</name>
</gene>
<comment type="caution">
    <text evidence="2">The sequence shown here is derived from an EMBL/GenBank/DDBJ whole genome shotgun (WGS) entry which is preliminary data.</text>
</comment>
<dbReference type="EMBL" id="PDUG01000116">
    <property type="protein sequence ID" value="PIC11363.1"/>
    <property type="molecule type" value="Genomic_DNA"/>
</dbReference>
<reference evidence="3" key="1">
    <citation type="submission" date="2017-10" db="EMBL/GenBank/DDBJ databases">
        <title>Rapid genome shrinkage in a self-fertile nematode reveals novel sperm competition proteins.</title>
        <authorList>
            <person name="Yin D."/>
            <person name="Schwarz E.M."/>
            <person name="Thomas C.G."/>
            <person name="Felde R.L."/>
            <person name="Korf I.F."/>
            <person name="Cutter A.D."/>
            <person name="Schartner C.M."/>
            <person name="Ralston E.J."/>
            <person name="Meyer B.J."/>
            <person name="Haag E.S."/>
        </authorList>
    </citation>
    <scope>NUCLEOTIDE SEQUENCE [LARGE SCALE GENOMIC DNA]</scope>
    <source>
        <strain evidence="3">JU1422</strain>
    </source>
</reference>
<feature type="region of interest" description="Disordered" evidence="1">
    <location>
        <begin position="1"/>
        <end position="23"/>
    </location>
</feature>
<keyword evidence="3" id="KW-1185">Reference proteome</keyword>
<dbReference type="AlphaFoldDB" id="A0A2G5S8W2"/>
<feature type="compositionally biased region" description="Polar residues" evidence="1">
    <location>
        <begin position="1"/>
        <end position="14"/>
    </location>
</feature>
<proteinExistence type="predicted"/>
<accession>A0A2G5S8W2</accession>
<organism evidence="2 3">
    <name type="scientific">Caenorhabditis nigoni</name>
    <dbReference type="NCBI Taxonomy" id="1611254"/>
    <lineage>
        <taxon>Eukaryota</taxon>
        <taxon>Metazoa</taxon>
        <taxon>Ecdysozoa</taxon>
        <taxon>Nematoda</taxon>
        <taxon>Chromadorea</taxon>
        <taxon>Rhabditida</taxon>
        <taxon>Rhabditina</taxon>
        <taxon>Rhabditomorpha</taxon>
        <taxon>Rhabditoidea</taxon>
        <taxon>Rhabditidae</taxon>
        <taxon>Peloderinae</taxon>
        <taxon>Caenorhabditis</taxon>
    </lineage>
</organism>
<evidence type="ECO:0000313" key="2">
    <source>
        <dbReference type="EMBL" id="PIC11363.1"/>
    </source>
</evidence>
<feature type="region of interest" description="Disordered" evidence="1">
    <location>
        <begin position="65"/>
        <end position="86"/>
    </location>
</feature>
<protein>
    <submittedName>
        <fullName evidence="2">Uncharacterized protein</fullName>
    </submittedName>
</protein>
<evidence type="ECO:0000313" key="3">
    <source>
        <dbReference type="Proteomes" id="UP000230233"/>
    </source>
</evidence>